<accession>A0A7R9EBZ0</accession>
<feature type="domain" description="Rad50/SbcC-type AAA" evidence="3">
    <location>
        <begin position="75"/>
        <end position="302"/>
    </location>
</feature>
<dbReference type="SUPFAM" id="SSF117289">
    <property type="entry name" value="Nucleoporin domain"/>
    <property type="match status" value="1"/>
</dbReference>
<evidence type="ECO:0000259" key="3">
    <source>
        <dbReference type="Pfam" id="PF13476"/>
    </source>
</evidence>
<evidence type="ECO:0000256" key="2">
    <source>
        <dbReference type="SAM" id="MobiDB-lite"/>
    </source>
</evidence>
<evidence type="ECO:0000313" key="4">
    <source>
        <dbReference type="EMBL" id="CAD7429818.1"/>
    </source>
</evidence>
<dbReference type="GO" id="GO:0005829">
    <property type="term" value="C:cytosol"/>
    <property type="evidence" value="ECO:0007669"/>
    <property type="project" value="TreeGrafter"/>
</dbReference>
<feature type="compositionally biased region" description="Basic and acidic residues" evidence="2">
    <location>
        <begin position="852"/>
        <end position="867"/>
    </location>
</feature>
<evidence type="ECO:0000256" key="1">
    <source>
        <dbReference type="SAM" id="Coils"/>
    </source>
</evidence>
<dbReference type="GO" id="GO:0006886">
    <property type="term" value="P:intracellular protein transport"/>
    <property type="evidence" value="ECO:0007669"/>
    <property type="project" value="InterPro"/>
</dbReference>
<dbReference type="Pfam" id="PF13476">
    <property type="entry name" value="AAA_23"/>
    <property type="match status" value="1"/>
</dbReference>
<dbReference type="EMBL" id="OB794234">
    <property type="protein sequence ID" value="CAD7429818.1"/>
    <property type="molecule type" value="Genomic_DNA"/>
</dbReference>
<dbReference type="PANTHER" id="PTHR22746:SF10">
    <property type="entry name" value="GUANINE NUCLEOTIDE EXCHANGE FACTOR SUBUNIT RIC1"/>
    <property type="match status" value="1"/>
</dbReference>
<feature type="region of interest" description="Disordered" evidence="2">
    <location>
        <begin position="852"/>
        <end position="872"/>
    </location>
</feature>
<dbReference type="InterPro" id="IPR027417">
    <property type="entry name" value="P-loop_NTPase"/>
</dbReference>
<dbReference type="InterPro" id="IPR040096">
    <property type="entry name" value="Ric1"/>
</dbReference>
<dbReference type="GO" id="GO:0042147">
    <property type="term" value="P:retrograde transport, endosome to Golgi"/>
    <property type="evidence" value="ECO:0007669"/>
    <property type="project" value="TreeGrafter"/>
</dbReference>
<dbReference type="GO" id="GO:0016887">
    <property type="term" value="F:ATP hydrolysis activity"/>
    <property type="evidence" value="ECO:0007669"/>
    <property type="project" value="InterPro"/>
</dbReference>
<dbReference type="InterPro" id="IPR038729">
    <property type="entry name" value="Rad50/SbcC_AAA"/>
</dbReference>
<dbReference type="SUPFAM" id="SSF69322">
    <property type="entry name" value="Tricorn protease domain 2"/>
    <property type="match status" value="1"/>
</dbReference>
<keyword evidence="1" id="KW-0175">Coiled coil</keyword>
<organism evidence="4">
    <name type="scientific">Timema monikensis</name>
    <dbReference type="NCBI Taxonomy" id="170555"/>
    <lineage>
        <taxon>Eukaryota</taxon>
        <taxon>Metazoa</taxon>
        <taxon>Ecdysozoa</taxon>
        <taxon>Arthropoda</taxon>
        <taxon>Hexapoda</taxon>
        <taxon>Insecta</taxon>
        <taxon>Pterygota</taxon>
        <taxon>Neoptera</taxon>
        <taxon>Polyneoptera</taxon>
        <taxon>Phasmatodea</taxon>
        <taxon>Timematodea</taxon>
        <taxon>Timematoidea</taxon>
        <taxon>Timematidae</taxon>
        <taxon>Timema</taxon>
    </lineage>
</organism>
<proteinExistence type="predicted"/>
<reference evidence="4" key="1">
    <citation type="submission" date="2020-11" db="EMBL/GenBank/DDBJ databases">
        <authorList>
            <person name="Tran Van P."/>
        </authorList>
    </citation>
    <scope>NUCLEOTIDE SEQUENCE</scope>
</reference>
<gene>
    <name evidence="4" type="ORF">TMSB3V08_LOCUS6593</name>
</gene>
<protein>
    <recommendedName>
        <fullName evidence="3">Rad50/SbcC-type AAA domain-containing protein</fullName>
    </recommendedName>
</protein>
<dbReference type="Pfam" id="PF25440">
    <property type="entry name" value="Beta-prop_RIC1_2nd"/>
    <property type="match status" value="1"/>
</dbReference>
<feature type="region of interest" description="Disordered" evidence="2">
    <location>
        <begin position="1"/>
        <end position="50"/>
    </location>
</feature>
<dbReference type="SUPFAM" id="SSF52540">
    <property type="entry name" value="P-loop containing nucleoside triphosphate hydrolases"/>
    <property type="match status" value="2"/>
</dbReference>
<dbReference type="Gene3D" id="3.40.50.300">
    <property type="entry name" value="P-loop containing nucleotide triphosphate hydrolases"/>
    <property type="match status" value="2"/>
</dbReference>
<dbReference type="GO" id="GO:0000139">
    <property type="term" value="C:Golgi membrane"/>
    <property type="evidence" value="ECO:0007669"/>
    <property type="project" value="TreeGrafter"/>
</dbReference>
<name>A0A7R9EBZ0_9NEOP</name>
<dbReference type="GO" id="GO:0034066">
    <property type="term" value="C:Ric1-Rgp1 guanyl-nucleotide exchange factor complex"/>
    <property type="evidence" value="ECO:0007669"/>
    <property type="project" value="InterPro"/>
</dbReference>
<feature type="coiled-coil region" evidence="1">
    <location>
        <begin position="692"/>
        <end position="754"/>
    </location>
</feature>
<dbReference type="GO" id="GO:0006302">
    <property type="term" value="P:double-strand break repair"/>
    <property type="evidence" value="ECO:0007669"/>
    <property type="project" value="InterPro"/>
</dbReference>
<sequence>MNPVQKRKSSSPNDWEAKRKRSVQNSDSDYDSGVESQTYHTQSIREPESRVLSTSQQLSCSQRIVSKSRAGTIEKVFMRNFMCHDSLEVDLNKNVNFIIGRNGSGKSAILTAVVVALGGKANSTNRATSVKELIKIGENTGTIEVVLSNQGQRPYKPDLYGKHIIISRTISLSGSAGYKVKSSRGEIISTKREEVDKIVTAFMIQVDNPICILNQDTSRNFLNSSDPKDKFKLFMRATTLDEVKRLYHCTSESSDRARSTIKFRDEALEDTKNEMQELETQVNKLRKLKNVKKKLTTLQNELYWVIAINCEKELNTTEKAITDTKDLLEEQNRKLSSISNEIVNLEGEKRNQTTQLATLKKEAKLHEAQLSQLRTDWQQKKDILNAKKKDLHLADEKVLRQERSIANMKEHLQNLVNRSGEEARLQADICSKENTLRNLSARYNTKKKDYDNLRDDAARLIEAHNNLTASKTDKIKKLDKCISEISAQKRRSNSNLSVFGDWVAPVLKKIDESHCAGRFTKKPIGPIGLYMKPKDISWVPAMENFFKLGLLRSFCCDNFKDSKELDKIFNSIVPRHLKPGCFVSKYFSKVHDVQRNAVVHNKYSTMLNALTITHPVVANCLIDQYELERIILIPSDTEAHDLLSKQNNVPRNCRRAITKDGNEYFPAPSYRSYGGKVTPRPKYLQVSAEDIVSNLEEQSKHERHNIALLESELIKMKEEKAQKDKVINELVVEFSRLKNQIDFVSQNLTQVKDELNQISAVSTDAITEEITHATQHLTELVEVKNALQHECDTIETYVDEAFQKYKEVETSRNSETTRTVLDEIVSIDNKLSKVNSKKIKLEHKKQELEKTLRSLETESDRQREETNRSFNQASKLHERIDSDREPELIQEEIKNCQAFIGNVESRVGKLDQVLAHYMEKKASYERAQEKLHKLQNALMGVITINFERETLTMKVAPGNKQAVQATESLSGGERSFSTVSFIMALWNIVQPPFYFLDEFDVFMPCVPIVLHRRSYESIEDIGVNELVEWRPDSSMLVVATSGGHLLLYNLGVQTDQKGLYEQVDSPHANLRRDSAELFIKEVIPSLHLALDKEVGVEGGITSMVCIRDELMLATTRGHILRYRWDGSENRDYCLDLRRVPFCIDQQVSKAIPIVEANTYVVDIEYSPLVGGFAIVLNDGRAAFLTASSLRFDPNQVQGIWAQNIEDATCASVNHKYRLIAFGRKNSQGVVYCIDESTGGLEVSHHIVLSSKDYPGSPGSVLGIRWTPDGCAMAIAWANGGLSLWSTFGALLMCTLGWDYGLHVDLNNCNPLHVYSMEWSAEGYQLWMVRRQPDHDPGGESGSTIDTVVQLDFVKSALTVNPCEDRLFVNLGDNLMKVYHERPRDQLSTRFNSEDVFRDISSLSVTNTLVGSKQWIVVPIPSAYSGTNWPIRYTAIDSDGQNIAVAGRTGLAHYSLLTRKWKLFGNETQEKDFVVTGGLLWWRDYVVMGCYSIVENKDEIRIYPRDSRLDNAFMKVTRVPTQVLLLNMLRDRLITFCANGQVSVYSLSLQENHSQVEVTELQSVDISALCVHPACVVSVMLTALRTETGRHASKEVESIMLNVSGKLLMVQREQHRPINHHEDNYDDEYQSYTCSPPIVLASCVENVWVPRKSRREKPHLTEALWLFCGAHGMRVWLPLFPRDGDKSHSFMSKRIMLPFQLRIYPLAILFEDAILLGAENDTMLYTSDSNSPFSLPFCVLERTVR</sequence>
<dbReference type="PANTHER" id="PTHR22746">
    <property type="entry name" value="RAB6A-GEF COMPLEX PARTNER PROTEIN 1"/>
    <property type="match status" value="1"/>
</dbReference>
<feature type="coiled-coil region" evidence="1">
    <location>
        <begin position="261"/>
        <end position="470"/>
    </location>
</feature>